<evidence type="ECO:0000313" key="3">
    <source>
        <dbReference type="Proteomes" id="UP000240572"/>
    </source>
</evidence>
<evidence type="ECO:0000256" key="1">
    <source>
        <dbReference type="SAM" id="Phobius"/>
    </source>
</evidence>
<gene>
    <name evidence="2" type="ORF">B0I18_1193</name>
</gene>
<name>A0A2P8CPH9_9BACT</name>
<dbReference type="EMBL" id="PYGD01000019">
    <property type="protein sequence ID" value="PSK86877.1"/>
    <property type="molecule type" value="Genomic_DNA"/>
</dbReference>
<sequence length="59" mass="6708">MSNIEDKSERIKISFLGIKVECANPTPRGMIVILMFMIFFVVVAVLLKEHLPRMIMLSG</sequence>
<evidence type="ECO:0000313" key="2">
    <source>
        <dbReference type="EMBL" id="PSK86877.1"/>
    </source>
</evidence>
<dbReference type="RefSeq" id="WP_106525471.1">
    <property type="nucleotide sequence ID" value="NZ_PYGD01000019.1"/>
</dbReference>
<dbReference type="AlphaFoldDB" id="A0A2P8CPH9"/>
<keyword evidence="1" id="KW-1133">Transmembrane helix</keyword>
<keyword evidence="3" id="KW-1185">Reference proteome</keyword>
<accession>A0A2P8CPH9</accession>
<comment type="caution">
    <text evidence="2">The sequence shown here is derived from an EMBL/GenBank/DDBJ whole genome shotgun (WGS) entry which is preliminary data.</text>
</comment>
<keyword evidence="1" id="KW-0472">Membrane</keyword>
<feature type="transmembrane region" description="Helical" evidence="1">
    <location>
        <begin position="29"/>
        <end position="47"/>
    </location>
</feature>
<protein>
    <submittedName>
        <fullName evidence="2">Uncharacterized protein</fullName>
    </submittedName>
</protein>
<keyword evidence="1" id="KW-0812">Transmembrane</keyword>
<organism evidence="2 3">
    <name type="scientific">Taibaiella chishuiensis</name>
    <dbReference type="NCBI Taxonomy" id="1434707"/>
    <lineage>
        <taxon>Bacteria</taxon>
        <taxon>Pseudomonadati</taxon>
        <taxon>Bacteroidota</taxon>
        <taxon>Chitinophagia</taxon>
        <taxon>Chitinophagales</taxon>
        <taxon>Chitinophagaceae</taxon>
        <taxon>Taibaiella</taxon>
    </lineage>
</organism>
<dbReference type="Proteomes" id="UP000240572">
    <property type="component" value="Unassembled WGS sequence"/>
</dbReference>
<reference evidence="2 3" key="1">
    <citation type="submission" date="2018-03" db="EMBL/GenBank/DDBJ databases">
        <title>Genomic Encyclopedia of Type Strains, Phase III (KMG-III): the genomes of soil and plant-associated and newly described type strains.</title>
        <authorList>
            <person name="Whitman W."/>
        </authorList>
    </citation>
    <scope>NUCLEOTIDE SEQUENCE [LARGE SCALE GENOMIC DNA]</scope>
    <source>
        <strain evidence="2 3">CGMCC 1.12700</strain>
    </source>
</reference>
<proteinExistence type="predicted"/>